<dbReference type="InterPro" id="IPR044492">
    <property type="entry name" value="P_typ_ATPase_HD_dom"/>
</dbReference>
<dbReference type="Gene3D" id="2.70.150.10">
    <property type="entry name" value="Calcium-transporting ATPase, cytoplasmic transduction domain A"/>
    <property type="match status" value="1"/>
</dbReference>
<evidence type="ECO:0000259" key="20">
    <source>
        <dbReference type="PROSITE" id="PS50846"/>
    </source>
</evidence>
<evidence type="ECO:0000256" key="18">
    <source>
        <dbReference type="RuleBase" id="RU362081"/>
    </source>
</evidence>
<dbReference type="InterPro" id="IPR023214">
    <property type="entry name" value="HAD_sf"/>
</dbReference>
<dbReference type="SUPFAM" id="SSF56784">
    <property type="entry name" value="HAD-like"/>
    <property type="match status" value="1"/>
</dbReference>
<dbReference type="InterPro" id="IPR036412">
    <property type="entry name" value="HAD-like_sf"/>
</dbReference>
<comment type="similarity">
    <text evidence="2 18">Belongs to the cation transport ATPase (P-type) (TC 3.A.3) family. Type IB subfamily.</text>
</comment>
<keyword evidence="11 18" id="KW-0067">ATP-binding</keyword>
<dbReference type="Gene3D" id="3.40.1110.10">
    <property type="entry name" value="Calcium-transporting ATPase, cytoplasmic domain N"/>
    <property type="match status" value="1"/>
</dbReference>
<dbReference type="GO" id="GO:0005507">
    <property type="term" value="F:copper ion binding"/>
    <property type="evidence" value="ECO:0007669"/>
    <property type="project" value="InterPro"/>
</dbReference>
<dbReference type="PRINTS" id="PR00942">
    <property type="entry name" value="CUATPASEI"/>
</dbReference>
<dbReference type="PRINTS" id="PR00119">
    <property type="entry name" value="CATATPASE"/>
</dbReference>
<keyword evidence="16" id="KW-0406">Ion transport</keyword>
<dbReference type="CDD" id="cd00371">
    <property type="entry name" value="HMA"/>
    <property type="match status" value="2"/>
</dbReference>
<dbReference type="SFLD" id="SFLDG00002">
    <property type="entry name" value="C1.7:_P-type_atpase_like"/>
    <property type="match status" value="1"/>
</dbReference>
<evidence type="ECO:0000256" key="6">
    <source>
        <dbReference type="ARBA" id="ARBA00022692"/>
    </source>
</evidence>
<evidence type="ECO:0000256" key="19">
    <source>
        <dbReference type="SAM" id="MobiDB-lite"/>
    </source>
</evidence>
<dbReference type="PROSITE" id="PS50846">
    <property type="entry name" value="HMA_2"/>
    <property type="match status" value="2"/>
</dbReference>
<dbReference type="Pfam" id="PF00122">
    <property type="entry name" value="E1-E2_ATPase"/>
    <property type="match status" value="1"/>
</dbReference>
<dbReference type="SUPFAM" id="SSF81665">
    <property type="entry name" value="Calcium ATPase, transmembrane domain M"/>
    <property type="match status" value="1"/>
</dbReference>
<dbReference type="FunFam" id="2.70.150.10:FF:000020">
    <property type="entry name" value="Copper-exporting P-type ATPase A"/>
    <property type="match status" value="1"/>
</dbReference>
<evidence type="ECO:0000256" key="16">
    <source>
        <dbReference type="ARBA" id="ARBA00023065"/>
    </source>
</evidence>
<dbReference type="SUPFAM" id="SSF81653">
    <property type="entry name" value="Calcium ATPase, transduction domain A"/>
    <property type="match status" value="1"/>
</dbReference>
<feature type="domain" description="HMA" evidence="20">
    <location>
        <begin position="13"/>
        <end position="78"/>
    </location>
</feature>
<evidence type="ECO:0000256" key="8">
    <source>
        <dbReference type="ARBA" id="ARBA00022737"/>
    </source>
</evidence>
<dbReference type="SFLD" id="SFLDF00027">
    <property type="entry name" value="p-type_atpase"/>
    <property type="match status" value="1"/>
</dbReference>
<name>A0A1I3LJ82_9BURK</name>
<dbReference type="GO" id="GO:0005886">
    <property type="term" value="C:plasma membrane"/>
    <property type="evidence" value="ECO:0007669"/>
    <property type="project" value="UniProtKB-SubCell"/>
</dbReference>
<feature type="transmembrane region" description="Helical" evidence="18">
    <location>
        <begin position="797"/>
        <end position="816"/>
    </location>
</feature>
<dbReference type="NCBIfam" id="TIGR01525">
    <property type="entry name" value="ATPase-IB_hvy"/>
    <property type="match status" value="1"/>
</dbReference>
<feature type="compositionally biased region" description="Low complexity" evidence="19">
    <location>
        <begin position="580"/>
        <end position="593"/>
    </location>
</feature>
<dbReference type="InterPro" id="IPR017969">
    <property type="entry name" value="Heavy-metal-associated_CS"/>
</dbReference>
<dbReference type="STRING" id="420953.SAMN05192543_104449"/>
<evidence type="ECO:0000256" key="5">
    <source>
        <dbReference type="ARBA" id="ARBA00022475"/>
    </source>
</evidence>
<evidence type="ECO:0000256" key="1">
    <source>
        <dbReference type="ARBA" id="ARBA00004651"/>
    </source>
</evidence>
<reference evidence="21 22" key="1">
    <citation type="submission" date="2016-10" db="EMBL/GenBank/DDBJ databases">
        <authorList>
            <person name="de Groot N.N."/>
        </authorList>
    </citation>
    <scope>NUCLEOTIDE SEQUENCE [LARGE SCALE GENOMIC DNA]</scope>
    <source>
        <strain evidence="21 22">LMG 23650</strain>
    </source>
</reference>
<dbReference type="SFLD" id="SFLDS00003">
    <property type="entry name" value="Haloacid_Dehalogenase"/>
    <property type="match status" value="1"/>
</dbReference>
<dbReference type="EMBL" id="FOQU01000004">
    <property type="protein sequence ID" value="SFI84791.1"/>
    <property type="molecule type" value="Genomic_DNA"/>
</dbReference>
<dbReference type="NCBIfam" id="TIGR01494">
    <property type="entry name" value="ATPase_P-type"/>
    <property type="match status" value="2"/>
</dbReference>
<evidence type="ECO:0000256" key="17">
    <source>
        <dbReference type="ARBA" id="ARBA00023136"/>
    </source>
</evidence>
<dbReference type="GO" id="GO:0055070">
    <property type="term" value="P:copper ion homeostasis"/>
    <property type="evidence" value="ECO:0007669"/>
    <property type="project" value="TreeGrafter"/>
</dbReference>
<dbReference type="Gene3D" id="3.40.50.1000">
    <property type="entry name" value="HAD superfamily/HAD-like"/>
    <property type="match status" value="1"/>
</dbReference>
<dbReference type="FunFam" id="3.30.70.100:FF:000005">
    <property type="entry name" value="Copper-exporting P-type ATPase A"/>
    <property type="match status" value="2"/>
</dbReference>
<dbReference type="CDD" id="cd02094">
    <property type="entry name" value="P-type_ATPase_Cu-like"/>
    <property type="match status" value="1"/>
</dbReference>
<evidence type="ECO:0000256" key="3">
    <source>
        <dbReference type="ARBA" id="ARBA00012517"/>
    </source>
</evidence>
<dbReference type="PANTHER" id="PTHR43520">
    <property type="entry name" value="ATP7, ISOFORM B"/>
    <property type="match status" value="1"/>
</dbReference>
<keyword evidence="15" id="KW-0186">Copper</keyword>
<keyword evidence="14 18" id="KW-1133">Transmembrane helix</keyword>
<evidence type="ECO:0000256" key="2">
    <source>
        <dbReference type="ARBA" id="ARBA00006024"/>
    </source>
</evidence>
<dbReference type="GO" id="GO:0140581">
    <property type="term" value="F:P-type monovalent copper transporter activity"/>
    <property type="evidence" value="ECO:0007669"/>
    <property type="project" value="UniProtKB-EC"/>
</dbReference>
<keyword evidence="6 18" id="KW-0812">Transmembrane</keyword>
<dbReference type="InterPro" id="IPR018303">
    <property type="entry name" value="ATPase_P-typ_P_site"/>
</dbReference>
<organism evidence="21 22">
    <name type="scientific">Paraburkholderia megapolitana</name>
    <dbReference type="NCBI Taxonomy" id="420953"/>
    <lineage>
        <taxon>Bacteria</taxon>
        <taxon>Pseudomonadati</taxon>
        <taxon>Pseudomonadota</taxon>
        <taxon>Betaproteobacteria</taxon>
        <taxon>Burkholderiales</taxon>
        <taxon>Burkholderiaceae</taxon>
        <taxon>Paraburkholderia</taxon>
    </lineage>
</organism>
<comment type="subcellular location">
    <subcellularLocation>
        <location evidence="1">Cell membrane</location>
        <topology evidence="1">Multi-pass membrane protein</topology>
    </subcellularLocation>
</comment>
<dbReference type="InterPro" id="IPR008250">
    <property type="entry name" value="ATPase_P-typ_transduc_dom_A_sf"/>
</dbReference>
<proteinExistence type="inferred from homology"/>
<dbReference type="InterPro" id="IPR023298">
    <property type="entry name" value="ATPase_P-typ_TM_dom_sf"/>
</dbReference>
<feature type="transmembrane region" description="Helical" evidence="18">
    <location>
        <begin position="284"/>
        <end position="302"/>
    </location>
</feature>
<protein>
    <recommendedName>
        <fullName evidence="3">P-type Cu(+) transporter</fullName>
        <ecNumber evidence="3">7.2.2.8</ecNumber>
    </recommendedName>
</protein>
<dbReference type="RefSeq" id="WP_091012425.1">
    <property type="nucleotide sequence ID" value="NZ_CP041743.1"/>
</dbReference>
<keyword evidence="9 18" id="KW-0547">Nucleotide-binding</keyword>
<dbReference type="GO" id="GO:0060003">
    <property type="term" value="P:copper ion export"/>
    <property type="evidence" value="ECO:0007669"/>
    <property type="project" value="UniProtKB-ARBA"/>
</dbReference>
<evidence type="ECO:0000256" key="10">
    <source>
        <dbReference type="ARBA" id="ARBA00022796"/>
    </source>
</evidence>
<dbReference type="SUPFAM" id="SSF55008">
    <property type="entry name" value="HMA, heavy metal-associated domain"/>
    <property type="match status" value="2"/>
</dbReference>
<dbReference type="Pfam" id="PF00702">
    <property type="entry name" value="Hydrolase"/>
    <property type="match status" value="1"/>
</dbReference>
<evidence type="ECO:0000256" key="4">
    <source>
        <dbReference type="ARBA" id="ARBA00022448"/>
    </source>
</evidence>
<keyword evidence="8" id="KW-0677">Repeat</keyword>
<feature type="transmembrane region" description="Helical" evidence="18">
    <location>
        <begin position="464"/>
        <end position="484"/>
    </location>
</feature>
<feature type="transmembrane region" description="Helical" evidence="18">
    <location>
        <begin position="822"/>
        <end position="842"/>
    </location>
</feature>
<evidence type="ECO:0000256" key="9">
    <source>
        <dbReference type="ARBA" id="ARBA00022741"/>
    </source>
</evidence>
<dbReference type="InterPro" id="IPR001757">
    <property type="entry name" value="P_typ_ATPase"/>
</dbReference>
<dbReference type="InterPro" id="IPR059000">
    <property type="entry name" value="ATPase_P-type_domA"/>
</dbReference>
<feature type="region of interest" description="Disordered" evidence="19">
    <location>
        <begin position="572"/>
        <end position="598"/>
    </location>
</feature>
<dbReference type="AlphaFoldDB" id="A0A1I3LJ82"/>
<dbReference type="InterPro" id="IPR006122">
    <property type="entry name" value="HMA_Cu_ion-bd"/>
</dbReference>
<dbReference type="InterPro" id="IPR006121">
    <property type="entry name" value="HMA_dom"/>
</dbReference>
<keyword evidence="17 18" id="KW-0472">Membrane</keyword>
<evidence type="ECO:0000256" key="12">
    <source>
        <dbReference type="ARBA" id="ARBA00022842"/>
    </source>
</evidence>
<sequence length="846" mass="87287">MTDLAVPERTALAQAELEISGMTCASCATRVEKALAKVPGVSHVSVNLATEKATVDLHDTASTGALVEAVRKAGYDATPVAPEADPGAADTASAGQTAEFAIGGMTCASCAMRVEKALAKVPGVSHVSVNLATEKAAVDLVDPVPIDQLVAAVTKAGYTATPLAREADVEATQGAAGRPAQANIAQRELIAVVVSALLTLPLIAPMVGAWLTGIGLDLAPPVWLQFALATIVQFGFGARFYRAAWRAVRAGAGNMDLLVALGTSAAYGISVYELVVHPGATEHLYFEAAAVVITLVRFGKWLEARAKRQTTDAIRALNALRPERARIVVGEREHEVPLAQVRVGMIVAIRPGERVPVDGKIVQGRTHIDESLITGESLPVPKESNDPVTAGSINGEGAITVTTTATGAETTLARVIRLVESAQAEKAPIQRLVDRVSAIFVPAILVIAALTLVSWLLAGASVESAILNAVAVLVIACPCALGLATPASIMAGTGAAARRGVLIKDAEALEIAHQVNIVAFDKTGTLTIGQPSVTAFEPLGIERDEALALAAAVQRHSDHPLARAILKAADEASAGQSPGTDAADTRAATQARAVPGRGVEAQVDGRTLGIGSSRWLEELHIALPPEVAARAKALEQAGNTVSWLMELGSDNGPSTAPAALVLIAFGDTLKPTARAAIERLAKMGVKSVLVTGDNAGSAASVAAALGIDEFHAQVLPEDKARVIHDLKIRTAGVVAMVGDGINDAPALAAADIGIAMATGTDVAMHAAGITLMRGDPALVADAIDISRRTWRKIQQNLFWAFVYNLIGIPLAAFGLLNPMLAGAAMAFSSVSVVTNALLLRGWRGAK</sequence>
<evidence type="ECO:0000256" key="13">
    <source>
        <dbReference type="ARBA" id="ARBA00022967"/>
    </source>
</evidence>
<keyword evidence="12" id="KW-0460">Magnesium</keyword>
<gene>
    <name evidence="21" type="ORF">SAMN05192543_104449</name>
</gene>
<keyword evidence="10" id="KW-0187">Copper transport</keyword>
<keyword evidence="5 18" id="KW-1003">Cell membrane</keyword>
<dbReference type="EC" id="7.2.2.8" evidence="3"/>
<dbReference type="NCBIfam" id="TIGR00003">
    <property type="entry name" value="copper ion binding protein"/>
    <property type="match status" value="2"/>
</dbReference>
<evidence type="ECO:0000256" key="14">
    <source>
        <dbReference type="ARBA" id="ARBA00022989"/>
    </source>
</evidence>
<feature type="transmembrane region" description="Helical" evidence="18">
    <location>
        <begin position="223"/>
        <end position="241"/>
    </location>
</feature>
<evidence type="ECO:0000256" key="11">
    <source>
        <dbReference type="ARBA" id="ARBA00022840"/>
    </source>
</evidence>
<feature type="transmembrane region" description="Helical" evidence="18">
    <location>
        <begin position="436"/>
        <end position="458"/>
    </location>
</feature>
<dbReference type="PROSITE" id="PS00154">
    <property type="entry name" value="ATPASE_E1_E2"/>
    <property type="match status" value="1"/>
</dbReference>
<feature type="domain" description="HMA" evidence="20">
    <location>
        <begin position="96"/>
        <end position="161"/>
    </location>
</feature>
<keyword evidence="4" id="KW-0813">Transport</keyword>
<dbReference type="PROSITE" id="PS01047">
    <property type="entry name" value="HMA_1"/>
    <property type="match status" value="2"/>
</dbReference>
<dbReference type="GO" id="GO:0043682">
    <property type="term" value="F:P-type divalent copper transporter activity"/>
    <property type="evidence" value="ECO:0007669"/>
    <property type="project" value="TreeGrafter"/>
</dbReference>
<dbReference type="Proteomes" id="UP000199548">
    <property type="component" value="Unassembled WGS sequence"/>
</dbReference>
<evidence type="ECO:0000256" key="7">
    <source>
        <dbReference type="ARBA" id="ARBA00022723"/>
    </source>
</evidence>
<dbReference type="InterPro" id="IPR027256">
    <property type="entry name" value="P-typ_ATPase_IB"/>
</dbReference>
<dbReference type="InterPro" id="IPR036163">
    <property type="entry name" value="HMA_dom_sf"/>
</dbReference>
<keyword evidence="7 18" id="KW-0479">Metal-binding</keyword>
<dbReference type="GO" id="GO:0016887">
    <property type="term" value="F:ATP hydrolysis activity"/>
    <property type="evidence" value="ECO:0007669"/>
    <property type="project" value="InterPro"/>
</dbReference>
<dbReference type="GO" id="GO:0005524">
    <property type="term" value="F:ATP binding"/>
    <property type="evidence" value="ECO:0007669"/>
    <property type="project" value="UniProtKB-UniRule"/>
</dbReference>
<dbReference type="PANTHER" id="PTHR43520:SF8">
    <property type="entry name" value="P-TYPE CU(+) TRANSPORTER"/>
    <property type="match status" value="1"/>
</dbReference>
<dbReference type="OrthoDB" id="8552908at2"/>
<accession>A0A1I3LJ82</accession>
<keyword evidence="22" id="KW-1185">Reference proteome</keyword>
<dbReference type="PRINTS" id="PR00943">
    <property type="entry name" value="CUATPASE"/>
</dbReference>
<evidence type="ECO:0000313" key="22">
    <source>
        <dbReference type="Proteomes" id="UP000199548"/>
    </source>
</evidence>
<keyword evidence="13" id="KW-1278">Translocase</keyword>
<dbReference type="Pfam" id="PF00403">
    <property type="entry name" value="HMA"/>
    <property type="match status" value="2"/>
</dbReference>
<feature type="transmembrane region" description="Helical" evidence="18">
    <location>
        <begin position="189"/>
        <end position="211"/>
    </location>
</feature>
<dbReference type="Gene3D" id="3.30.70.100">
    <property type="match status" value="2"/>
</dbReference>
<evidence type="ECO:0000313" key="21">
    <source>
        <dbReference type="EMBL" id="SFI84791.1"/>
    </source>
</evidence>
<feature type="transmembrane region" description="Helical" evidence="18">
    <location>
        <begin position="253"/>
        <end position="272"/>
    </location>
</feature>
<dbReference type="InterPro" id="IPR023299">
    <property type="entry name" value="ATPase_P-typ_cyto_dom_N"/>
</dbReference>
<evidence type="ECO:0000256" key="15">
    <source>
        <dbReference type="ARBA" id="ARBA00023008"/>
    </source>
</evidence>